<evidence type="ECO:0000256" key="1">
    <source>
        <dbReference type="SAM" id="SignalP"/>
    </source>
</evidence>
<dbReference type="STRING" id="329186.SAMN02927925_00708"/>
<proteinExistence type="predicted"/>
<protein>
    <submittedName>
        <fullName evidence="2">MORN repeat variant</fullName>
    </submittedName>
</protein>
<dbReference type="eggNOG" id="COG2849">
    <property type="taxonomic scope" value="Bacteria"/>
</dbReference>
<sequence length="245" mass="28420">MKKIKQNISFILLLTFWCSIAYSQNENKFDENGKRHGLWKGIYEDTKNPRYEGAFNHGKETGVFKYFDNTVKLVVIATRDFSANDGSHYTTFYNQKGFKVSEGKVVGKDTYVGEWKYYHLDSKKIMTLENYVDGKLHGPRKVYFPNEKIAEEVTYVNGKKEGVYKKYAENGVVLEESNYKNNEYDGLATFRISEKQISGQGMFKNGKKVGMWKILEKGKLKNVNMNLQGKKFEKRKKPVVDYPGK</sequence>
<dbReference type="Pfam" id="PF07661">
    <property type="entry name" value="MORN_2"/>
    <property type="match status" value="2"/>
</dbReference>
<dbReference type="RefSeq" id="WP_023576308.1">
    <property type="nucleotide sequence ID" value="NZ_CBCSBQ010000014.1"/>
</dbReference>
<dbReference type="AlphaFoldDB" id="A0A1G4VE86"/>
<dbReference type="SUPFAM" id="SSF82185">
    <property type="entry name" value="Histone H3 K4-specific methyltransferase SET7/9 N-terminal domain"/>
    <property type="match status" value="2"/>
</dbReference>
<reference evidence="2 3" key="1">
    <citation type="submission" date="2016-10" db="EMBL/GenBank/DDBJ databases">
        <authorList>
            <person name="de Groot N.N."/>
        </authorList>
    </citation>
    <scope>NUCLEOTIDE SEQUENCE [LARGE SCALE GENOMIC DNA]</scope>
    <source>
        <strain evidence="2 3">CGMCC 1.3801</strain>
    </source>
</reference>
<dbReference type="Proteomes" id="UP000182124">
    <property type="component" value="Unassembled WGS sequence"/>
</dbReference>
<evidence type="ECO:0000313" key="3">
    <source>
        <dbReference type="Proteomes" id="UP000182124"/>
    </source>
</evidence>
<organism evidence="2 3">
    <name type="scientific">Flavobacterium saliperosum</name>
    <dbReference type="NCBI Taxonomy" id="329186"/>
    <lineage>
        <taxon>Bacteria</taxon>
        <taxon>Pseudomonadati</taxon>
        <taxon>Bacteroidota</taxon>
        <taxon>Flavobacteriia</taxon>
        <taxon>Flavobacteriales</taxon>
        <taxon>Flavobacteriaceae</taxon>
        <taxon>Flavobacterium</taxon>
    </lineage>
</organism>
<dbReference type="InterPro" id="IPR011652">
    <property type="entry name" value="MORN_2"/>
</dbReference>
<evidence type="ECO:0000313" key="2">
    <source>
        <dbReference type="EMBL" id="SCX04864.1"/>
    </source>
</evidence>
<dbReference type="EMBL" id="FMTY01000002">
    <property type="protein sequence ID" value="SCX04864.1"/>
    <property type="molecule type" value="Genomic_DNA"/>
</dbReference>
<dbReference type="Gene3D" id="2.20.110.10">
    <property type="entry name" value="Histone H3 K4-specific methyltransferase SET7/9 N-terminal domain"/>
    <property type="match status" value="2"/>
</dbReference>
<gene>
    <name evidence="2" type="ORF">SAMN02927925_00708</name>
</gene>
<feature type="signal peptide" evidence="1">
    <location>
        <begin position="1"/>
        <end position="23"/>
    </location>
</feature>
<keyword evidence="1" id="KW-0732">Signal</keyword>
<accession>A0A1G4VE86</accession>
<name>A0A1G4VE86_9FLAO</name>
<feature type="chain" id="PRO_5010212337" evidence="1">
    <location>
        <begin position="24"/>
        <end position="245"/>
    </location>
</feature>